<evidence type="ECO:0000256" key="2">
    <source>
        <dbReference type="SAM" id="Phobius"/>
    </source>
</evidence>
<reference evidence="3" key="1">
    <citation type="submission" date="2016-04" db="EMBL/GenBank/DDBJ databases">
        <authorList>
            <person name="Nguyen H.D."/>
            <person name="Kesanakurti P."/>
            <person name="Cullis J."/>
            <person name="Levesque C.A."/>
            <person name="Hambleton S."/>
        </authorList>
    </citation>
    <scope>NUCLEOTIDE SEQUENCE</scope>
    <source>
        <strain evidence="3">DAOMC 238032</strain>
    </source>
</reference>
<feature type="compositionally biased region" description="Low complexity" evidence="1">
    <location>
        <begin position="212"/>
        <end position="226"/>
    </location>
</feature>
<feature type="transmembrane region" description="Helical" evidence="2">
    <location>
        <begin position="299"/>
        <end position="319"/>
    </location>
</feature>
<feature type="transmembrane region" description="Helical" evidence="2">
    <location>
        <begin position="471"/>
        <end position="493"/>
    </location>
</feature>
<dbReference type="PANTHER" id="PTHR12459:SF6">
    <property type="entry name" value="GB|AAD46013.1"/>
    <property type="match status" value="1"/>
</dbReference>
<dbReference type="AlphaFoldDB" id="A0A8T8T590"/>
<evidence type="ECO:0000313" key="4">
    <source>
        <dbReference type="Proteomes" id="UP000077671"/>
    </source>
</evidence>
<evidence type="ECO:0000313" key="3">
    <source>
        <dbReference type="EMBL" id="KAE8256519.1"/>
    </source>
</evidence>
<proteinExistence type="predicted"/>
<feature type="region of interest" description="Disordered" evidence="1">
    <location>
        <begin position="1"/>
        <end position="61"/>
    </location>
</feature>
<feature type="compositionally biased region" description="Low complexity" evidence="1">
    <location>
        <begin position="233"/>
        <end position="245"/>
    </location>
</feature>
<dbReference type="InterPro" id="IPR026749">
    <property type="entry name" value="Tmem135"/>
</dbReference>
<evidence type="ECO:0008006" key="5">
    <source>
        <dbReference type="Google" id="ProtNLM"/>
    </source>
</evidence>
<evidence type="ECO:0000256" key="1">
    <source>
        <dbReference type="SAM" id="MobiDB-lite"/>
    </source>
</evidence>
<name>A0A8T8T590_9BASI</name>
<feature type="region of interest" description="Disordered" evidence="1">
    <location>
        <begin position="199"/>
        <end position="246"/>
    </location>
</feature>
<dbReference type="Proteomes" id="UP000077671">
    <property type="component" value="Unassembled WGS sequence"/>
</dbReference>
<gene>
    <name evidence="3" type="ORF">A4X03_0g5325</name>
</gene>
<dbReference type="EMBL" id="LWDD02000833">
    <property type="protein sequence ID" value="KAE8256519.1"/>
    <property type="molecule type" value="Genomic_DNA"/>
</dbReference>
<reference evidence="3" key="2">
    <citation type="journal article" date="2019" name="IMA Fungus">
        <title>Genome sequencing and comparison of five Tilletia species to identify candidate genes for the detection of regulated species infecting wheat.</title>
        <authorList>
            <person name="Nguyen H.D.T."/>
            <person name="Sultana T."/>
            <person name="Kesanakurti P."/>
            <person name="Hambleton S."/>
        </authorList>
    </citation>
    <scope>NUCLEOTIDE SEQUENCE</scope>
    <source>
        <strain evidence="3">DAOMC 238032</strain>
    </source>
</reference>
<keyword evidence="2" id="KW-1133">Transmembrane helix</keyword>
<organism evidence="3 4">
    <name type="scientific">Tilletia caries</name>
    <name type="common">wheat bunt fungus</name>
    <dbReference type="NCBI Taxonomy" id="13290"/>
    <lineage>
        <taxon>Eukaryota</taxon>
        <taxon>Fungi</taxon>
        <taxon>Dikarya</taxon>
        <taxon>Basidiomycota</taxon>
        <taxon>Ustilaginomycotina</taxon>
        <taxon>Exobasidiomycetes</taxon>
        <taxon>Tilletiales</taxon>
        <taxon>Tilletiaceae</taxon>
        <taxon>Tilletia</taxon>
    </lineage>
</organism>
<keyword evidence="2" id="KW-0472">Membrane</keyword>
<accession>A0A8T8T590</accession>
<dbReference type="PANTHER" id="PTHR12459">
    <property type="entry name" value="TRANSMEMBRANE PROTEIN 135-RELATED"/>
    <property type="match status" value="1"/>
</dbReference>
<feature type="transmembrane region" description="Helical" evidence="2">
    <location>
        <begin position="440"/>
        <end position="459"/>
    </location>
</feature>
<feature type="compositionally biased region" description="Acidic residues" evidence="1">
    <location>
        <begin position="40"/>
        <end position="51"/>
    </location>
</feature>
<protein>
    <recommendedName>
        <fullName evidence="5">Transmembrane protein 135 N-terminal domain-containing protein</fullName>
    </recommendedName>
</protein>
<keyword evidence="2" id="KW-0812">Transmembrane</keyword>
<comment type="caution">
    <text evidence="3">The sequence shown here is derived from an EMBL/GenBank/DDBJ whole genome shotgun (WGS) entry which is preliminary data.</text>
</comment>
<sequence length="619" mass="68955">MTDATPPKRASFTIGGGNANDDADAPRRRDPGLRLTQLDGDADADGDEEEDSWTKYASGEQTPNISEAAEKIRRSLSVASLHDLAHMKPKEIRKQVASKVWRAQDEQVRIPTDWERLAVHVVRGAIRAGNLAFSLRATMTLVLGLIKALRTRKFQGQTLVKSMFGLDAWRFAGMFGLWAALYKATHNSLRLLTPFPTKRPRSLSQKNIAHDTPGTGSSTALSASSTDVRSTPNARSISNSRSNSDPRSKIWHAYVAGAVSALAVLAERKETRVTLAQQLFVRGLEGSYNVMHAKNWISIPHGAVLVFGIACGQIMYAWLHAPDTLPRSYVAWITQASHVAPTSRTVSLATYSTGSVHEDTMLDYFPDRKWPELIPGTNRYPNIVATKASRRGISGKNVKAMIEFRDRLRSGLKEAHTPCAVVHPWENSHFWSPIDRFIEVTRWILPVYLTLHFVPAMFLRTRKFLKDPLRVFLRSTFGAVRSSSFLGVFVIIFQTYYCFMKDLHGFIKHRPALNSRIPSALTNALIHPATHWFGGFLTAGSLFVDDSRRRAELAAYVLPKGLESAWFVARKRSYAPAVPGGDLLLTSIGMSMVMGTYAQNPDHLSGLVRRVVYQFVGRN</sequence>